<keyword evidence="1" id="KW-0472">Membrane</keyword>
<evidence type="ECO:0000256" key="1">
    <source>
        <dbReference type="SAM" id="Phobius"/>
    </source>
</evidence>
<reference evidence="2 3" key="1">
    <citation type="submission" date="2019-12" db="EMBL/GenBank/DDBJ databases">
        <title>Paenibacillus sp. nov. sp. isolated from soil.</title>
        <authorList>
            <person name="Kim J."/>
            <person name="Jeong S.E."/>
            <person name="Jung H.S."/>
            <person name="Jeon C.O."/>
        </authorList>
    </citation>
    <scope>NUCLEOTIDE SEQUENCE [LARGE SCALE GENOMIC DNA]</scope>
    <source>
        <strain evidence="2 3">5J-6</strain>
    </source>
</reference>
<organism evidence="2 3">
    <name type="scientific">Paenibacillus silvestris</name>
    <dbReference type="NCBI Taxonomy" id="2606219"/>
    <lineage>
        <taxon>Bacteria</taxon>
        <taxon>Bacillati</taxon>
        <taxon>Bacillota</taxon>
        <taxon>Bacilli</taxon>
        <taxon>Bacillales</taxon>
        <taxon>Paenibacillaceae</taxon>
        <taxon>Paenibacillus</taxon>
    </lineage>
</organism>
<name>A0A6L8UXJ6_9BACL</name>
<accession>A0A6L8UXJ6</accession>
<evidence type="ECO:0000313" key="3">
    <source>
        <dbReference type="Proteomes" id="UP000481087"/>
    </source>
</evidence>
<gene>
    <name evidence="2" type="ORF">GQF01_12690</name>
</gene>
<keyword evidence="1" id="KW-1133">Transmembrane helix</keyword>
<dbReference type="RefSeq" id="WP_161407123.1">
    <property type="nucleotide sequence ID" value="NZ_WTUZ01000015.1"/>
</dbReference>
<keyword evidence="3" id="KW-1185">Reference proteome</keyword>
<protein>
    <submittedName>
        <fullName evidence="2">Uncharacterized protein</fullName>
    </submittedName>
</protein>
<dbReference type="Proteomes" id="UP000481087">
    <property type="component" value="Unassembled WGS sequence"/>
</dbReference>
<sequence length="141" mass="16572">MLVTLPKKLPLKTNVLLYMVLSIIDINWMALLSNNLNLYRFSTQIPEFLSVILYRDFVYGFTLITFANVFLTASRLLVKVFISLYVFLFLLICCLILNGTEAVTNVKWNIYYECVVLLIMMVLTYYLGRWLLYLTRKERSA</sequence>
<feature type="transmembrane region" description="Helical" evidence="1">
    <location>
        <begin position="15"/>
        <end position="32"/>
    </location>
</feature>
<feature type="transmembrane region" description="Helical" evidence="1">
    <location>
        <begin position="110"/>
        <end position="132"/>
    </location>
</feature>
<proteinExistence type="predicted"/>
<comment type="caution">
    <text evidence="2">The sequence shown here is derived from an EMBL/GenBank/DDBJ whole genome shotgun (WGS) entry which is preliminary data.</text>
</comment>
<keyword evidence="1" id="KW-0812">Transmembrane</keyword>
<dbReference type="AlphaFoldDB" id="A0A6L8UXJ6"/>
<evidence type="ECO:0000313" key="2">
    <source>
        <dbReference type="EMBL" id="MZQ82963.1"/>
    </source>
</evidence>
<feature type="transmembrane region" description="Helical" evidence="1">
    <location>
        <begin position="52"/>
        <end position="71"/>
    </location>
</feature>
<dbReference type="EMBL" id="WTUZ01000015">
    <property type="protein sequence ID" value="MZQ82963.1"/>
    <property type="molecule type" value="Genomic_DNA"/>
</dbReference>
<feature type="transmembrane region" description="Helical" evidence="1">
    <location>
        <begin position="76"/>
        <end position="98"/>
    </location>
</feature>